<name>A0A2G9H8W2_9LAMI</name>
<sequence length="84" mass="9483">MFFNYTCVYISICDKFILLAFAFLRVDGGCQVVNEETSQTTKIQGHPIFSAANLLNPKIEHSLGSNNHSKVISKHNYNGKTRFN</sequence>
<gene>
    <name evidence="2" type="ORF">CDL12_13408</name>
</gene>
<evidence type="ECO:0000256" key="1">
    <source>
        <dbReference type="SAM" id="SignalP"/>
    </source>
</evidence>
<proteinExistence type="predicted"/>
<keyword evidence="3" id="KW-1185">Reference proteome</keyword>
<evidence type="ECO:0008006" key="4">
    <source>
        <dbReference type="Google" id="ProtNLM"/>
    </source>
</evidence>
<dbReference type="EMBL" id="NKXS01002372">
    <property type="protein sequence ID" value="PIN13966.1"/>
    <property type="molecule type" value="Genomic_DNA"/>
</dbReference>
<feature type="signal peptide" evidence="1">
    <location>
        <begin position="1"/>
        <end position="28"/>
    </location>
</feature>
<keyword evidence="1" id="KW-0732">Signal</keyword>
<dbReference type="Proteomes" id="UP000231279">
    <property type="component" value="Unassembled WGS sequence"/>
</dbReference>
<dbReference type="AlphaFoldDB" id="A0A2G9H8W2"/>
<evidence type="ECO:0000313" key="2">
    <source>
        <dbReference type="EMBL" id="PIN13966.1"/>
    </source>
</evidence>
<organism evidence="2 3">
    <name type="scientific">Handroanthus impetiginosus</name>
    <dbReference type="NCBI Taxonomy" id="429701"/>
    <lineage>
        <taxon>Eukaryota</taxon>
        <taxon>Viridiplantae</taxon>
        <taxon>Streptophyta</taxon>
        <taxon>Embryophyta</taxon>
        <taxon>Tracheophyta</taxon>
        <taxon>Spermatophyta</taxon>
        <taxon>Magnoliopsida</taxon>
        <taxon>eudicotyledons</taxon>
        <taxon>Gunneridae</taxon>
        <taxon>Pentapetalae</taxon>
        <taxon>asterids</taxon>
        <taxon>lamiids</taxon>
        <taxon>Lamiales</taxon>
        <taxon>Bignoniaceae</taxon>
        <taxon>Crescentiina</taxon>
        <taxon>Tabebuia alliance</taxon>
        <taxon>Handroanthus</taxon>
    </lineage>
</organism>
<feature type="chain" id="PRO_5013674859" description="Secreted protein" evidence="1">
    <location>
        <begin position="29"/>
        <end position="84"/>
    </location>
</feature>
<protein>
    <recommendedName>
        <fullName evidence="4">Secreted protein</fullName>
    </recommendedName>
</protein>
<accession>A0A2G9H8W2</accession>
<evidence type="ECO:0000313" key="3">
    <source>
        <dbReference type="Proteomes" id="UP000231279"/>
    </source>
</evidence>
<comment type="caution">
    <text evidence="2">The sequence shown here is derived from an EMBL/GenBank/DDBJ whole genome shotgun (WGS) entry which is preliminary data.</text>
</comment>
<reference evidence="3" key="1">
    <citation type="journal article" date="2018" name="Gigascience">
        <title>Genome assembly of the Pink Ipe (Handroanthus impetiginosus, Bignoniaceae), a highly valued, ecologically keystone Neotropical timber forest tree.</title>
        <authorList>
            <person name="Silva-Junior O.B."/>
            <person name="Grattapaglia D."/>
            <person name="Novaes E."/>
            <person name="Collevatti R.G."/>
        </authorList>
    </citation>
    <scope>NUCLEOTIDE SEQUENCE [LARGE SCALE GENOMIC DNA]</scope>
    <source>
        <strain evidence="3">cv. UFG-1</strain>
    </source>
</reference>